<feature type="chain" id="PRO_5023802744" evidence="5">
    <location>
        <begin position="26"/>
        <end position="393"/>
    </location>
</feature>
<evidence type="ECO:0000256" key="4">
    <source>
        <dbReference type="SAM" id="MobiDB-lite"/>
    </source>
</evidence>
<dbReference type="SUPFAM" id="SSF53822">
    <property type="entry name" value="Periplasmic binding protein-like I"/>
    <property type="match status" value="1"/>
</dbReference>
<dbReference type="AlphaFoldDB" id="A0A5J6MUP9"/>
<dbReference type="Pfam" id="PF13458">
    <property type="entry name" value="Peripla_BP_6"/>
    <property type="match status" value="1"/>
</dbReference>
<dbReference type="PANTHER" id="PTHR30483:SF6">
    <property type="entry name" value="PERIPLASMIC BINDING PROTEIN OF ABC TRANSPORTER FOR NATURAL AMINO ACIDS"/>
    <property type="match status" value="1"/>
</dbReference>
<comment type="similarity">
    <text evidence="1">Belongs to the leucine-binding protein family.</text>
</comment>
<dbReference type="Proteomes" id="UP000326202">
    <property type="component" value="Chromosome"/>
</dbReference>
<evidence type="ECO:0000259" key="6">
    <source>
        <dbReference type="Pfam" id="PF13458"/>
    </source>
</evidence>
<feature type="domain" description="Leucine-binding protein" evidence="6">
    <location>
        <begin position="55"/>
        <end position="376"/>
    </location>
</feature>
<keyword evidence="2 5" id="KW-0732">Signal</keyword>
<dbReference type="InterPro" id="IPR028082">
    <property type="entry name" value="Peripla_BP_I"/>
</dbReference>
<evidence type="ECO:0000256" key="3">
    <source>
        <dbReference type="ARBA" id="ARBA00022970"/>
    </source>
</evidence>
<dbReference type="InterPro" id="IPR051010">
    <property type="entry name" value="BCAA_transport"/>
</dbReference>
<keyword evidence="3" id="KW-0029">Amino-acid transport</keyword>
<keyword evidence="3" id="KW-0813">Transport</keyword>
<gene>
    <name evidence="7" type="ORF">FRZ44_51350</name>
</gene>
<dbReference type="RefSeq" id="WP_151179849.1">
    <property type="nucleotide sequence ID" value="NZ_CP042906.1"/>
</dbReference>
<dbReference type="KEGG" id="htq:FRZ44_51350"/>
<name>A0A5J6MUP9_9PROT</name>
<evidence type="ECO:0000256" key="1">
    <source>
        <dbReference type="ARBA" id="ARBA00010062"/>
    </source>
</evidence>
<evidence type="ECO:0000256" key="5">
    <source>
        <dbReference type="SAM" id="SignalP"/>
    </source>
</evidence>
<dbReference type="PANTHER" id="PTHR30483">
    <property type="entry name" value="LEUCINE-SPECIFIC-BINDING PROTEIN"/>
    <property type="match status" value="1"/>
</dbReference>
<feature type="compositionally biased region" description="Pro residues" evidence="4">
    <location>
        <begin position="25"/>
        <end position="52"/>
    </location>
</feature>
<protein>
    <submittedName>
        <fullName evidence="7">Penicillin-binding protein activator</fullName>
    </submittedName>
</protein>
<evidence type="ECO:0000313" key="7">
    <source>
        <dbReference type="EMBL" id="QEX19820.1"/>
    </source>
</evidence>
<accession>A0A5J6MUP9</accession>
<evidence type="ECO:0000313" key="8">
    <source>
        <dbReference type="Proteomes" id="UP000326202"/>
    </source>
</evidence>
<dbReference type="OrthoDB" id="7210494at2"/>
<dbReference type="GO" id="GO:0006865">
    <property type="term" value="P:amino acid transport"/>
    <property type="evidence" value="ECO:0007669"/>
    <property type="project" value="UniProtKB-KW"/>
</dbReference>
<sequence>MALPVIAALMAAGLLAGCAPKTVTAPPPTQQATEPPPAPEPTPAPAPAPVPQGPAKVGLLLPLSGSNAGLGQAMLQAAEMALFESGSDNLSLEVRDTEQAGGAAAASQQLVAAGAQLVLGPIFASAVTQASPAVRNAQVPMIAFSTDRSVAGTGVYVMGILPQLQVDRVVRYAATLDRKRIAALVPDTAFGRTVVGQLQQSVLATGGTLAAVQFYPTGTSDFSPFLQRLGNAKGTFDALMIPEGGDVLHLVAPLLSYYGLDQTKVHLLGTSLWNDQALLREPALVGGIFAAPDNLAWAGFANRYRSNYGTQPPRIASVAYDATLLAGALTRDPNHPRIDDSALTGPDGFAGIDGIFRFRPDGTVERGLAIYEIQTGAFGVIDPAPQSFPPPGA</sequence>
<dbReference type="CDD" id="cd06339">
    <property type="entry name" value="PBP1_YraM_LppC_lipoprotein-like"/>
    <property type="match status" value="1"/>
</dbReference>
<dbReference type="EMBL" id="CP042906">
    <property type="protein sequence ID" value="QEX19820.1"/>
    <property type="molecule type" value="Genomic_DNA"/>
</dbReference>
<feature type="region of interest" description="Disordered" evidence="4">
    <location>
        <begin position="22"/>
        <end position="53"/>
    </location>
</feature>
<keyword evidence="8" id="KW-1185">Reference proteome</keyword>
<dbReference type="Gene3D" id="3.40.50.2300">
    <property type="match status" value="2"/>
</dbReference>
<dbReference type="InterPro" id="IPR028081">
    <property type="entry name" value="Leu-bd"/>
</dbReference>
<reference evidence="7 8" key="1">
    <citation type="submission" date="2019-08" db="EMBL/GenBank/DDBJ databases">
        <title>Hyperibacter terrae gen. nov., sp. nov. and Hyperibacter viscosus sp. nov., two new members in the family Rhodospirillaceae isolated from the rhizosphere of Hypericum perforatum.</title>
        <authorList>
            <person name="Noviana Z."/>
        </authorList>
    </citation>
    <scope>NUCLEOTIDE SEQUENCE [LARGE SCALE GENOMIC DNA]</scope>
    <source>
        <strain evidence="7 8">R5913</strain>
    </source>
</reference>
<feature type="signal peptide" evidence="5">
    <location>
        <begin position="1"/>
        <end position="25"/>
    </location>
</feature>
<evidence type="ECO:0000256" key="2">
    <source>
        <dbReference type="ARBA" id="ARBA00022729"/>
    </source>
</evidence>
<organism evidence="7 8">
    <name type="scientific">Hypericibacter terrae</name>
    <dbReference type="NCBI Taxonomy" id="2602015"/>
    <lineage>
        <taxon>Bacteria</taxon>
        <taxon>Pseudomonadati</taxon>
        <taxon>Pseudomonadota</taxon>
        <taxon>Alphaproteobacteria</taxon>
        <taxon>Rhodospirillales</taxon>
        <taxon>Dongiaceae</taxon>
        <taxon>Hypericibacter</taxon>
    </lineage>
</organism>
<proteinExistence type="inferred from homology"/>